<comment type="caution">
    <text evidence="1">The sequence shown here is derived from an EMBL/GenBank/DDBJ whole genome shotgun (WGS) entry which is preliminary data.</text>
</comment>
<dbReference type="EMBL" id="QOHO01000034">
    <property type="protein sequence ID" value="RFZ78550.1"/>
    <property type="molecule type" value="Genomic_DNA"/>
</dbReference>
<sequence>MTNGKRKYLSCKKDCHVSLKLSEEDFMKLESDAKSAGMDRSKYLRALIQNVKGIDPTFMADRAQLIRKVSGVSNNVNQMAHLANAQGQIYFSAIEEARQEVVKLQDILKEVLDVWQLRKSCT</sequence>
<name>A0A3E2NCD7_9FIRM</name>
<gene>
    <name evidence="1" type="ORF">DS742_12810</name>
</gene>
<dbReference type="Proteomes" id="UP000260680">
    <property type="component" value="Unassembled WGS sequence"/>
</dbReference>
<protein>
    <submittedName>
        <fullName evidence="1">Plasmid mobilization relaxosome protein MobC</fullName>
    </submittedName>
</protein>
<dbReference type="AlphaFoldDB" id="A0A3E2NCD7"/>
<dbReference type="InterPro" id="IPR053842">
    <property type="entry name" value="NikA-like"/>
</dbReference>
<reference evidence="1 2" key="1">
    <citation type="submission" date="2018-07" db="EMBL/GenBank/DDBJ databases">
        <title>New species, Clostridium PI-S10-A1B.</title>
        <authorList>
            <person name="Krishna G."/>
            <person name="Summeta K."/>
            <person name="Shikha S."/>
            <person name="Prabhu P.B."/>
            <person name="Suresh K."/>
        </authorList>
    </citation>
    <scope>NUCLEOTIDE SEQUENCE [LARGE SCALE GENOMIC DNA]</scope>
    <source>
        <strain evidence="1 2">PI-S10-A1B</strain>
    </source>
</reference>
<proteinExistence type="predicted"/>
<dbReference type="OrthoDB" id="2062000at2"/>
<dbReference type="Pfam" id="PF21983">
    <property type="entry name" value="NikA-like"/>
    <property type="match status" value="1"/>
</dbReference>
<dbReference type="RefSeq" id="WP_117417388.1">
    <property type="nucleotide sequence ID" value="NZ_QOHO01000034.1"/>
</dbReference>
<evidence type="ECO:0000313" key="1">
    <source>
        <dbReference type="EMBL" id="RFZ78550.1"/>
    </source>
</evidence>
<organism evidence="1 2">
    <name type="scientific">Lacrimispora amygdalina</name>
    <dbReference type="NCBI Taxonomy" id="253257"/>
    <lineage>
        <taxon>Bacteria</taxon>
        <taxon>Bacillati</taxon>
        <taxon>Bacillota</taxon>
        <taxon>Clostridia</taxon>
        <taxon>Lachnospirales</taxon>
        <taxon>Lachnospiraceae</taxon>
        <taxon>Lacrimispora</taxon>
    </lineage>
</organism>
<accession>A0A3E2NCD7</accession>
<evidence type="ECO:0000313" key="2">
    <source>
        <dbReference type="Proteomes" id="UP000260680"/>
    </source>
</evidence>